<evidence type="ECO:0000313" key="6">
    <source>
        <dbReference type="Proteomes" id="UP000670475"/>
    </source>
</evidence>
<dbReference type="InterPro" id="IPR016300">
    <property type="entry name" value="ATPase_ArsA/GET3"/>
</dbReference>
<dbReference type="InterPro" id="IPR025723">
    <property type="entry name" value="ArsA/GET3_ATPase-like"/>
</dbReference>
<comment type="similarity">
    <text evidence="1">Belongs to the arsA ATPase family.</text>
</comment>
<reference evidence="5" key="1">
    <citation type="submission" date="2021-03" db="EMBL/GenBank/DDBJ databases">
        <title>Whole genome sequence of Streptomyces bomunensis MMS17-BM035.</title>
        <authorList>
            <person name="Lee J.H."/>
        </authorList>
    </citation>
    <scope>NUCLEOTIDE SEQUENCE</scope>
    <source>
        <strain evidence="5">MMS17-BM035</strain>
    </source>
</reference>
<evidence type="ECO:0000313" key="5">
    <source>
        <dbReference type="EMBL" id="MBP0460852.1"/>
    </source>
</evidence>
<dbReference type="GO" id="GO:0016887">
    <property type="term" value="F:ATP hydrolysis activity"/>
    <property type="evidence" value="ECO:0007669"/>
    <property type="project" value="InterPro"/>
</dbReference>
<evidence type="ECO:0000259" key="3">
    <source>
        <dbReference type="Pfam" id="PF02374"/>
    </source>
</evidence>
<organism evidence="5 6">
    <name type="scientific">Streptomyces montanisoli</name>
    <dbReference type="NCBI Taxonomy" id="2798581"/>
    <lineage>
        <taxon>Bacteria</taxon>
        <taxon>Bacillati</taxon>
        <taxon>Actinomycetota</taxon>
        <taxon>Actinomycetes</taxon>
        <taxon>Kitasatosporales</taxon>
        <taxon>Streptomycetaceae</taxon>
        <taxon>Streptomyces</taxon>
    </lineage>
</organism>
<keyword evidence="6" id="KW-1185">Reference proteome</keyword>
<dbReference type="InterPro" id="IPR008978">
    <property type="entry name" value="HSP20-like_chaperone"/>
</dbReference>
<evidence type="ECO:0000256" key="2">
    <source>
        <dbReference type="SAM" id="MobiDB-lite"/>
    </source>
</evidence>
<feature type="compositionally biased region" description="Low complexity" evidence="2">
    <location>
        <begin position="298"/>
        <end position="309"/>
    </location>
</feature>
<dbReference type="RefSeq" id="WP_209343606.1">
    <property type="nucleotide sequence ID" value="NZ_JAGIQL010000138.1"/>
</dbReference>
<dbReference type="GO" id="GO:0005524">
    <property type="term" value="F:ATP binding"/>
    <property type="evidence" value="ECO:0007669"/>
    <property type="project" value="InterPro"/>
</dbReference>
<dbReference type="SUPFAM" id="SSF52540">
    <property type="entry name" value="P-loop containing nucleoside triphosphate hydrolases"/>
    <property type="match status" value="1"/>
</dbReference>
<feature type="domain" description="ArsA/GET3 Anion-transporting ATPase-like" evidence="3">
    <location>
        <begin position="4"/>
        <end position="268"/>
    </location>
</feature>
<evidence type="ECO:0000256" key="1">
    <source>
        <dbReference type="ARBA" id="ARBA00011040"/>
    </source>
</evidence>
<feature type="domain" description="ArsA HSP20-like" evidence="4">
    <location>
        <begin position="337"/>
        <end position="396"/>
    </location>
</feature>
<dbReference type="PANTHER" id="PTHR10803">
    <property type="entry name" value="ARSENICAL PUMP-DRIVING ATPASE ARSENITE-TRANSLOCATING ATPASE"/>
    <property type="match status" value="1"/>
</dbReference>
<sequence>MSPRTVFVTGPGGAGRTTVAAATALAATRRGDRTLLLTADPAAEPVLGAAPGPDAARPARVTDGLWAARVDSAGHFRTELLALQERAAPALDLLGAPRLRGEELTELPGSDAFALLHALRTAADADWDVLVVDLPPLPAALPLLALPETLRRYLRRLLPPQRQAARALHPMMAQLAGVPLPSRWLYETAGRKDAELAAVQALVEDAATSLRLVAEPGRAADEALRTARAGLALYGLRADALVANKVLPPADGHPWLTAMGERQRESVAAWREPAAAWPAVHELPHLGRDPRGAGDLEALGLPAPDEAGAGAAGAGTSGETAADPWWVEDRIAADGLLVWCLPLPGAGKSELNLVRREHELVLTVGPFRRIVPLAPALRRCTVSGAALTDGVLRIRFAPDPGLWPKDGPAGA</sequence>
<dbReference type="Gene3D" id="2.60.40.790">
    <property type="match status" value="1"/>
</dbReference>
<dbReference type="Pfam" id="PF17886">
    <property type="entry name" value="ArsA_HSP20"/>
    <property type="match status" value="1"/>
</dbReference>
<dbReference type="EMBL" id="JAGIQL010000138">
    <property type="protein sequence ID" value="MBP0460852.1"/>
    <property type="molecule type" value="Genomic_DNA"/>
</dbReference>
<dbReference type="Proteomes" id="UP000670475">
    <property type="component" value="Unassembled WGS sequence"/>
</dbReference>
<comment type="caution">
    <text evidence="5">The sequence shown here is derived from an EMBL/GenBank/DDBJ whole genome shotgun (WGS) entry which is preliminary data.</text>
</comment>
<dbReference type="PANTHER" id="PTHR10803:SF3">
    <property type="entry name" value="ATPASE GET3"/>
    <property type="match status" value="1"/>
</dbReference>
<dbReference type="AlphaFoldDB" id="A0A940RX57"/>
<evidence type="ECO:0000259" key="4">
    <source>
        <dbReference type="Pfam" id="PF17886"/>
    </source>
</evidence>
<dbReference type="Pfam" id="PF02374">
    <property type="entry name" value="ArsA_ATPase"/>
    <property type="match status" value="1"/>
</dbReference>
<name>A0A940RX57_9ACTN</name>
<protein>
    <submittedName>
        <fullName evidence="5">ArsA family ATPase</fullName>
    </submittedName>
</protein>
<dbReference type="Gene3D" id="3.40.50.300">
    <property type="entry name" value="P-loop containing nucleotide triphosphate hydrolases"/>
    <property type="match status" value="1"/>
</dbReference>
<accession>A0A940RX57</accession>
<feature type="region of interest" description="Disordered" evidence="2">
    <location>
        <begin position="286"/>
        <end position="320"/>
    </location>
</feature>
<proteinExistence type="inferred from homology"/>
<dbReference type="InterPro" id="IPR040612">
    <property type="entry name" value="ArsA_HSP20-like"/>
</dbReference>
<dbReference type="InterPro" id="IPR027417">
    <property type="entry name" value="P-loop_NTPase"/>
</dbReference>
<gene>
    <name evidence="5" type="ORF">JFN87_25770</name>
</gene>